<reference evidence="1 2" key="1">
    <citation type="submission" date="2018-09" db="EMBL/GenBank/DDBJ databases">
        <authorList>
            <person name="Zhu H."/>
        </authorList>
    </citation>
    <scope>NUCLEOTIDE SEQUENCE [LARGE SCALE GENOMIC DNA]</scope>
    <source>
        <strain evidence="1 2">K2R10-39</strain>
    </source>
</reference>
<organism evidence="1 2">
    <name type="scientific">Noviherbaspirillum cavernae</name>
    <dbReference type="NCBI Taxonomy" id="2320862"/>
    <lineage>
        <taxon>Bacteria</taxon>
        <taxon>Pseudomonadati</taxon>
        <taxon>Pseudomonadota</taxon>
        <taxon>Betaproteobacteria</taxon>
        <taxon>Burkholderiales</taxon>
        <taxon>Oxalobacteraceae</taxon>
        <taxon>Noviherbaspirillum</taxon>
    </lineage>
</organism>
<comment type="caution">
    <text evidence="1">The sequence shown here is derived from an EMBL/GenBank/DDBJ whole genome shotgun (WGS) entry which is preliminary data.</text>
</comment>
<gene>
    <name evidence="1" type="ORF">D3870_09715</name>
</gene>
<keyword evidence="2" id="KW-1185">Reference proteome</keyword>
<dbReference type="Proteomes" id="UP000285190">
    <property type="component" value="Unassembled WGS sequence"/>
</dbReference>
<dbReference type="OrthoDB" id="4014363at2"/>
<name>A0A418X1C7_9BURK</name>
<dbReference type="EMBL" id="QYUN01000002">
    <property type="protein sequence ID" value="RJG06250.1"/>
    <property type="molecule type" value="Genomic_DNA"/>
</dbReference>
<evidence type="ECO:0000313" key="1">
    <source>
        <dbReference type="EMBL" id="RJG06250.1"/>
    </source>
</evidence>
<dbReference type="AlphaFoldDB" id="A0A418X1C7"/>
<dbReference type="RefSeq" id="WP_119738660.1">
    <property type="nucleotide sequence ID" value="NZ_QYUN01000002.1"/>
</dbReference>
<proteinExistence type="predicted"/>
<evidence type="ECO:0008006" key="3">
    <source>
        <dbReference type="Google" id="ProtNLM"/>
    </source>
</evidence>
<dbReference type="InterPro" id="IPR056912">
    <property type="entry name" value="Phage_JBD30_tail_term-like"/>
</dbReference>
<sequence>MNLSLIIAQLRARVPEFGNRVGGAANFKILPEAANFHAPAAYVIPMDESPERNQSGNGYRQRVQEGFGVIVVVSNVADERGQSALLSVHDMRALLFRALLGFRPAEEYDAIEYDGGNLLHMDRARLYFQFEFVVDYEIGEDDTWLAVRDSELPDWQGLDIEVDVAEPDGQIEAKTSINFPPP</sequence>
<evidence type="ECO:0000313" key="2">
    <source>
        <dbReference type="Proteomes" id="UP000285190"/>
    </source>
</evidence>
<accession>A0A418X1C7</accession>
<protein>
    <recommendedName>
        <fullName evidence="3">DUF1834 family protein</fullName>
    </recommendedName>
</protein>
<dbReference type="Pfam" id="PF23840">
    <property type="entry name" value="Phage_tail_terminator"/>
    <property type="match status" value="1"/>
</dbReference>